<gene>
    <name evidence="8" type="ORF">K7G82_24060</name>
</gene>
<feature type="transmembrane region" description="Helical" evidence="6">
    <location>
        <begin position="21"/>
        <end position="41"/>
    </location>
</feature>
<evidence type="ECO:0000256" key="3">
    <source>
        <dbReference type="ARBA" id="ARBA00022692"/>
    </source>
</evidence>
<dbReference type="SUPFAM" id="SSF103473">
    <property type="entry name" value="MFS general substrate transporter"/>
    <property type="match status" value="1"/>
</dbReference>
<keyword evidence="3 6" id="KW-0812">Transmembrane</keyword>
<evidence type="ECO:0000256" key="6">
    <source>
        <dbReference type="SAM" id="Phobius"/>
    </source>
</evidence>
<dbReference type="Pfam" id="PF07690">
    <property type="entry name" value="MFS_1"/>
    <property type="match status" value="1"/>
</dbReference>
<dbReference type="RefSeq" id="WP_222992509.1">
    <property type="nucleotide sequence ID" value="NZ_JAINVV010000012.1"/>
</dbReference>
<feature type="transmembrane region" description="Helical" evidence="6">
    <location>
        <begin position="406"/>
        <end position="426"/>
    </location>
</feature>
<feature type="transmembrane region" description="Helical" evidence="6">
    <location>
        <begin position="310"/>
        <end position="332"/>
    </location>
</feature>
<feature type="transmembrane region" description="Helical" evidence="6">
    <location>
        <begin position="191"/>
        <end position="212"/>
    </location>
</feature>
<evidence type="ECO:0000256" key="2">
    <source>
        <dbReference type="ARBA" id="ARBA00022448"/>
    </source>
</evidence>
<comment type="caution">
    <text evidence="8">The sequence shown here is derived from an EMBL/GenBank/DDBJ whole genome shotgun (WGS) entry which is preliminary data.</text>
</comment>
<comment type="subcellular location">
    <subcellularLocation>
        <location evidence="1">Membrane</location>
        <topology evidence="1">Multi-pass membrane protein</topology>
    </subcellularLocation>
</comment>
<evidence type="ECO:0000256" key="5">
    <source>
        <dbReference type="ARBA" id="ARBA00023136"/>
    </source>
</evidence>
<feature type="transmembrane region" description="Helical" evidence="6">
    <location>
        <begin position="374"/>
        <end position="394"/>
    </location>
</feature>
<proteinExistence type="predicted"/>
<sequence length="449" mass="46666">MEETSTGVQRAENYPRASQGWFAVGVLSALYACSFIDRQIIALMVVPIQRDLALSDTQMSLLLGPAFAIFFALMGLPMGALVDRVSRKGVIATGVAAWSLFTAGCGLSSSYAQLFLMRMGVGVGEATLGPGAYSMITDYFRASHLSRAMSVFGLGVVFGSGLASIIGGYVIEASMSVGAVAVPLLGVLRPWQVVFVSVGLPGLLLAALMMAVREPPRRAPVAAVEAGGLWRQLSRRRHAYLALMGGFGLFSLFGYGAGAWLPTYLMRSHGFPVHQVGLLIGLGTIILGASGTLFWGAFNDRLVSRGRRDAPFVLGPVIGLGLGVAGVTMGLASSHALVIAGVLLFALFGAVWSGITAASLQLMTPGRLRGRVSAVYLIVNNAVGLGVGPLLIALVTDRLFGDPLAVGKSIALVGGVVLSIAILLLMSGRKAYLAALDEEAGAAVEAIRA</sequence>
<keyword evidence="4 6" id="KW-1133">Transmembrane helix</keyword>
<dbReference type="PANTHER" id="PTHR23505:SF79">
    <property type="entry name" value="PROTEIN SPINSTER"/>
    <property type="match status" value="1"/>
</dbReference>
<feature type="transmembrane region" description="Helical" evidence="6">
    <location>
        <begin position="115"/>
        <end position="136"/>
    </location>
</feature>
<evidence type="ECO:0000313" key="9">
    <source>
        <dbReference type="Proteomes" id="UP000706039"/>
    </source>
</evidence>
<feature type="transmembrane region" description="Helical" evidence="6">
    <location>
        <begin position="61"/>
        <end position="82"/>
    </location>
</feature>
<evidence type="ECO:0000256" key="1">
    <source>
        <dbReference type="ARBA" id="ARBA00004141"/>
    </source>
</evidence>
<organism evidence="8 9">
    <name type="scientific">Sphingomonas colocasiae</name>
    <dbReference type="NCBI Taxonomy" id="1848973"/>
    <lineage>
        <taxon>Bacteria</taxon>
        <taxon>Pseudomonadati</taxon>
        <taxon>Pseudomonadota</taxon>
        <taxon>Alphaproteobacteria</taxon>
        <taxon>Sphingomonadales</taxon>
        <taxon>Sphingomonadaceae</taxon>
        <taxon>Sphingomonas</taxon>
    </lineage>
</organism>
<keyword evidence="5 6" id="KW-0472">Membrane</keyword>
<evidence type="ECO:0000259" key="7">
    <source>
        <dbReference type="PROSITE" id="PS50850"/>
    </source>
</evidence>
<feature type="domain" description="Major facilitator superfamily (MFS) profile" evidence="7">
    <location>
        <begin position="23"/>
        <end position="432"/>
    </location>
</feature>
<evidence type="ECO:0000256" key="4">
    <source>
        <dbReference type="ARBA" id="ARBA00022989"/>
    </source>
</evidence>
<dbReference type="PANTHER" id="PTHR23505">
    <property type="entry name" value="SPINSTER"/>
    <property type="match status" value="1"/>
</dbReference>
<accession>A0ABS7PVL1</accession>
<dbReference type="Proteomes" id="UP000706039">
    <property type="component" value="Unassembled WGS sequence"/>
</dbReference>
<keyword evidence="9" id="KW-1185">Reference proteome</keyword>
<evidence type="ECO:0000313" key="8">
    <source>
        <dbReference type="EMBL" id="MBY8825401.1"/>
    </source>
</evidence>
<keyword evidence="2" id="KW-0813">Transport</keyword>
<dbReference type="PROSITE" id="PS50850">
    <property type="entry name" value="MFS"/>
    <property type="match status" value="1"/>
</dbReference>
<feature type="transmembrane region" description="Helical" evidence="6">
    <location>
        <begin position="148"/>
        <end position="171"/>
    </location>
</feature>
<protein>
    <submittedName>
        <fullName evidence="8">MFS transporter</fullName>
    </submittedName>
</protein>
<dbReference type="Gene3D" id="1.20.1250.20">
    <property type="entry name" value="MFS general substrate transporter like domains"/>
    <property type="match status" value="1"/>
</dbReference>
<name>A0ABS7PVL1_9SPHN</name>
<feature type="transmembrane region" description="Helical" evidence="6">
    <location>
        <begin position="89"/>
        <end position="109"/>
    </location>
</feature>
<dbReference type="InterPro" id="IPR044770">
    <property type="entry name" value="MFS_spinster-like"/>
</dbReference>
<reference evidence="8 9" key="1">
    <citation type="submission" date="2021-08" db="EMBL/GenBank/DDBJ databases">
        <authorList>
            <person name="Tuo L."/>
        </authorList>
    </citation>
    <scope>NUCLEOTIDE SEQUENCE [LARGE SCALE GENOMIC DNA]</scope>
    <source>
        <strain evidence="8 9">JCM 31229</strain>
    </source>
</reference>
<feature type="transmembrane region" description="Helical" evidence="6">
    <location>
        <begin position="338"/>
        <end position="362"/>
    </location>
</feature>
<dbReference type="InterPro" id="IPR020846">
    <property type="entry name" value="MFS_dom"/>
</dbReference>
<dbReference type="InterPro" id="IPR036259">
    <property type="entry name" value="MFS_trans_sf"/>
</dbReference>
<dbReference type="InterPro" id="IPR011701">
    <property type="entry name" value="MFS"/>
</dbReference>
<feature type="transmembrane region" description="Helical" evidence="6">
    <location>
        <begin position="273"/>
        <end position="298"/>
    </location>
</feature>
<feature type="transmembrane region" description="Helical" evidence="6">
    <location>
        <begin position="239"/>
        <end position="261"/>
    </location>
</feature>
<dbReference type="EMBL" id="JAINVV010000012">
    <property type="protein sequence ID" value="MBY8825401.1"/>
    <property type="molecule type" value="Genomic_DNA"/>
</dbReference>